<proteinExistence type="predicted"/>
<gene>
    <name evidence="3" type="ORF">G2W53_002576</name>
</gene>
<evidence type="ECO:0000313" key="4">
    <source>
        <dbReference type="Proteomes" id="UP000634136"/>
    </source>
</evidence>
<dbReference type="Proteomes" id="UP000634136">
    <property type="component" value="Unassembled WGS sequence"/>
</dbReference>
<dbReference type="InterPro" id="IPR048354">
    <property type="entry name" value="TOD1_MUCI70_glycTrfase_dom"/>
</dbReference>
<dbReference type="InterPro" id="IPR006852">
    <property type="entry name" value="TOD1_MUCI70"/>
</dbReference>
<reference evidence="3" key="1">
    <citation type="submission" date="2020-09" db="EMBL/GenBank/DDBJ databases">
        <title>Genome-Enabled Discovery of Anthraquinone Biosynthesis in Senna tora.</title>
        <authorList>
            <person name="Kang S.-H."/>
            <person name="Pandey R.P."/>
            <person name="Lee C.-M."/>
            <person name="Sim J.-S."/>
            <person name="Jeong J.-T."/>
            <person name="Choi B.-S."/>
            <person name="Jung M."/>
            <person name="Ginzburg D."/>
            <person name="Zhao K."/>
            <person name="Won S.Y."/>
            <person name="Oh T.-J."/>
            <person name="Yu Y."/>
            <person name="Kim N.-H."/>
            <person name="Lee O.R."/>
            <person name="Lee T.-H."/>
            <person name="Bashyal P."/>
            <person name="Kim T.-S."/>
            <person name="Lee W.-H."/>
            <person name="Kawkins C."/>
            <person name="Kim C.-K."/>
            <person name="Kim J.S."/>
            <person name="Ahn B.O."/>
            <person name="Rhee S.Y."/>
            <person name="Sohng J.K."/>
        </authorList>
    </citation>
    <scope>NUCLEOTIDE SEQUENCE</scope>
    <source>
        <tissue evidence="3">Leaf</tissue>
    </source>
</reference>
<dbReference type="AlphaFoldDB" id="A0A834X7I1"/>
<evidence type="ECO:0000256" key="1">
    <source>
        <dbReference type="SAM" id="Phobius"/>
    </source>
</evidence>
<evidence type="ECO:0000259" key="2">
    <source>
        <dbReference type="Pfam" id="PF04765"/>
    </source>
</evidence>
<keyword evidence="1" id="KW-0812">Transmembrane</keyword>
<dbReference type="EMBL" id="JAAIUW010000002">
    <property type="protein sequence ID" value="KAF7840278.1"/>
    <property type="molecule type" value="Genomic_DNA"/>
</dbReference>
<dbReference type="Pfam" id="PF04765">
    <property type="entry name" value="TOD1_MUCI70"/>
    <property type="match status" value="1"/>
</dbReference>
<feature type="transmembrane region" description="Helical" evidence="1">
    <location>
        <begin position="21"/>
        <end position="39"/>
    </location>
</feature>
<dbReference type="PANTHER" id="PTHR12956:SF38">
    <property type="entry name" value="HEXOSYLTRANSFERASE MUCI70-RELATED"/>
    <property type="match status" value="1"/>
</dbReference>
<comment type="caution">
    <text evidence="3">The sequence shown here is derived from an EMBL/GenBank/DDBJ whole genome shotgun (WGS) entry which is preliminary data.</text>
</comment>
<feature type="domain" description="TOD1/MUCI70 glycosyltransferase-like" evidence="2">
    <location>
        <begin position="132"/>
        <end position="444"/>
    </location>
</feature>
<protein>
    <recommendedName>
        <fullName evidence="2">TOD1/MUCI70 glycosyltransferase-like domain-containing protein</fullName>
    </recommendedName>
</protein>
<organism evidence="3 4">
    <name type="scientific">Senna tora</name>
    <dbReference type="NCBI Taxonomy" id="362788"/>
    <lineage>
        <taxon>Eukaryota</taxon>
        <taxon>Viridiplantae</taxon>
        <taxon>Streptophyta</taxon>
        <taxon>Embryophyta</taxon>
        <taxon>Tracheophyta</taxon>
        <taxon>Spermatophyta</taxon>
        <taxon>Magnoliopsida</taxon>
        <taxon>eudicotyledons</taxon>
        <taxon>Gunneridae</taxon>
        <taxon>Pentapetalae</taxon>
        <taxon>rosids</taxon>
        <taxon>fabids</taxon>
        <taxon>Fabales</taxon>
        <taxon>Fabaceae</taxon>
        <taxon>Caesalpinioideae</taxon>
        <taxon>Cassia clade</taxon>
        <taxon>Senna</taxon>
    </lineage>
</organism>
<dbReference type="PANTHER" id="PTHR12956">
    <property type="entry name" value="ALKALINE CERAMIDASE-RELATED"/>
    <property type="match status" value="1"/>
</dbReference>
<name>A0A834X7I1_9FABA</name>
<keyword evidence="1" id="KW-1133">Transmembrane helix</keyword>
<keyword evidence="4" id="KW-1185">Reference proteome</keyword>
<dbReference type="OrthoDB" id="1905162at2759"/>
<accession>A0A834X7I1</accession>
<evidence type="ECO:0000313" key="3">
    <source>
        <dbReference type="EMBL" id="KAF7840278.1"/>
    </source>
</evidence>
<keyword evidence="1" id="KW-0472">Membrane</keyword>
<sequence length="478" mass="54227">MAKEKEKLIYLMCKFAGRKKIGVLLISAISTALLLWLLYAPQGEDSQKENQTLKSWLNGSILGITLPIPPPTYFLGYSLPPGHPCNNFTLPPPPSDRKRTGPRPCPVCYLPVEEAIALMPKFPSPSPVLENLTYIYEGNLSRDGEFGGSDFGGYPTLKQRNDSFDIKQSMSVHCGFVRGIKAGRNTGFDMDDADLLEMDQCRGVVVASAIFGNFDDINQPSHISEYSMKTVCFFMFIDEETEKALTSSGRLRGKNIGLWRIIVVHNLPYADPRRNGKIPKLLLHRLVPNARYSIWIDGKLELLADPYQILERFLWRKNATFAISKHYKRFDVFLEAEANKAAKKYDNASIDFQIEFYKNEGLTPYTEAKLPIISDVPEGCVIVREHVPISNLFTCLWFNEVDRFTSRDQISFSTVRDKLLSKVDLHVNMFLDCERRNFVVQKYHKYVLAILARRRAPAALNPPPPPQLPVPPRPPAAR</sequence>